<organism evidence="4 5">
    <name type="scientific">Shewanella loihica (strain ATCC BAA-1088 / PV-4)</name>
    <dbReference type="NCBI Taxonomy" id="323850"/>
    <lineage>
        <taxon>Bacteria</taxon>
        <taxon>Pseudomonadati</taxon>
        <taxon>Pseudomonadota</taxon>
        <taxon>Gammaproteobacteria</taxon>
        <taxon>Alteromonadales</taxon>
        <taxon>Shewanellaceae</taxon>
        <taxon>Shewanella</taxon>
    </lineage>
</organism>
<dbReference type="SUPFAM" id="SSF51735">
    <property type="entry name" value="NAD(P)-binding Rossmann-fold domains"/>
    <property type="match status" value="1"/>
</dbReference>
<dbReference type="SMART" id="SM00822">
    <property type="entry name" value="PKS_KR"/>
    <property type="match status" value="1"/>
</dbReference>
<dbReference type="PRINTS" id="PR00080">
    <property type="entry name" value="SDRFAMILY"/>
</dbReference>
<dbReference type="InterPro" id="IPR057326">
    <property type="entry name" value="KR_dom"/>
</dbReference>
<dbReference type="PRINTS" id="PR00081">
    <property type="entry name" value="GDHRDH"/>
</dbReference>
<dbReference type="InterPro" id="IPR020904">
    <property type="entry name" value="Sc_DH/Rdtase_CS"/>
</dbReference>
<dbReference type="GO" id="GO:0030497">
    <property type="term" value="P:fatty acid elongation"/>
    <property type="evidence" value="ECO:0007669"/>
    <property type="project" value="TreeGrafter"/>
</dbReference>
<dbReference type="PANTHER" id="PTHR42760">
    <property type="entry name" value="SHORT-CHAIN DEHYDROGENASES/REDUCTASES FAMILY MEMBER"/>
    <property type="match status" value="1"/>
</dbReference>
<dbReference type="InterPro" id="IPR002347">
    <property type="entry name" value="SDR_fam"/>
</dbReference>
<keyword evidence="2" id="KW-0560">Oxidoreductase</keyword>
<dbReference type="KEGG" id="slo:Shew_1322"/>
<dbReference type="GO" id="GO:0016616">
    <property type="term" value="F:oxidoreductase activity, acting on the CH-OH group of donors, NAD or NADP as acceptor"/>
    <property type="evidence" value="ECO:0007669"/>
    <property type="project" value="TreeGrafter"/>
</dbReference>
<dbReference type="PANTHER" id="PTHR42760:SF40">
    <property type="entry name" value="3-OXOACYL-[ACYL-CARRIER-PROTEIN] REDUCTASE, CHLOROPLASTIC"/>
    <property type="match status" value="1"/>
</dbReference>
<evidence type="ECO:0000313" key="4">
    <source>
        <dbReference type="EMBL" id="ABO23191.1"/>
    </source>
</evidence>
<dbReference type="EMBL" id="CP000606">
    <property type="protein sequence ID" value="ABO23191.1"/>
    <property type="molecule type" value="Genomic_DNA"/>
</dbReference>
<dbReference type="InterPro" id="IPR036291">
    <property type="entry name" value="NAD(P)-bd_dom_sf"/>
</dbReference>
<dbReference type="OrthoDB" id="9804774at2"/>
<dbReference type="Gene3D" id="3.40.50.720">
    <property type="entry name" value="NAD(P)-binding Rossmann-like Domain"/>
    <property type="match status" value="1"/>
</dbReference>
<dbReference type="Pfam" id="PF13561">
    <property type="entry name" value="adh_short_C2"/>
    <property type="match status" value="1"/>
</dbReference>
<evidence type="ECO:0000256" key="2">
    <source>
        <dbReference type="ARBA" id="ARBA00023002"/>
    </source>
</evidence>
<evidence type="ECO:0000313" key="5">
    <source>
        <dbReference type="Proteomes" id="UP000001558"/>
    </source>
</evidence>
<proteinExistence type="inferred from homology"/>
<reference evidence="4 5" key="1">
    <citation type="submission" date="2007-03" db="EMBL/GenBank/DDBJ databases">
        <title>Complete sequence of Shewanella loihica PV-4.</title>
        <authorList>
            <consortium name="US DOE Joint Genome Institute"/>
            <person name="Copeland A."/>
            <person name="Lucas S."/>
            <person name="Lapidus A."/>
            <person name="Barry K."/>
            <person name="Detter J.C."/>
            <person name="Glavina del Rio T."/>
            <person name="Hammon N."/>
            <person name="Israni S."/>
            <person name="Dalin E."/>
            <person name="Tice H."/>
            <person name="Pitluck S."/>
            <person name="Chain P."/>
            <person name="Malfatti S."/>
            <person name="Shin M."/>
            <person name="Vergez L."/>
            <person name="Schmutz J."/>
            <person name="Larimer F."/>
            <person name="Land M."/>
            <person name="Hauser L."/>
            <person name="Kyrpides N."/>
            <person name="Mikhailova N."/>
            <person name="Romine M.F."/>
            <person name="Serres G."/>
            <person name="Fredrickson J."/>
            <person name="Tiedje J."/>
            <person name="Richardson P."/>
        </authorList>
    </citation>
    <scope>NUCLEOTIDE SEQUENCE [LARGE SCALE GENOMIC DNA]</scope>
    <source>
        <strain evidence="5">ATCC BAA-1088 / PV-4</strain>
    </source>
</reference>
<evidence type="ECO:0000256" key="1">
    <source>
        <dbReference type="ARBA" id="ARBA00006484"/>
    </source>
</evidence>
<dbReference type="eggNOG" id="COG1028">
    <property type="taxonomic scope" value="Bacteria"/>
</dbReference>
<dbReference type="STRING" id="323850.Shew_1322"/>
<dbReference type="RefSeq" id="WP_011865123.1">
    <property type="nucleotide sequence ID" value="NC_009092.1"/>
</dbReference>
<feature type="domain" description="Ketoreductase" evidence="3">
    <location>
        <begin position="2"/>
        <end position="181"/>
    </location>
</feature>
<sequence length="242" mass="25998">MKHIIVTGGSRGLGLAIVTHLLAQGYKVSTCSRATTSTIEALEQSNPNFKWFPCEIGNAEQTSQFVKEACIWANESPLWGLINNAGIAKEGVLATFPNIESDALIQVNLNGALYTAREVLRVFLRQNSAGRIINISSIIGSRGYTGLAAYSASKAGLDGLTRALARENGRRNITVNSIAPGYLDTEMSSTLSDKKRDQIIRRTPMHRLGKVDDITPAISFLLSDGAAFITGQTLTIDGGITN</sequence>
<dbReference type="AlphaFoldDB" id="A3QCJ3"/>
<accession>A3QCJ3</accession>
<evidence type="ECO:0000259" key="3">
    <source>
        <dbReference type="SMART" id="SM00822"/>
    </source>
</evidence>
<protein>
    <submittedName>
        <fullName evidence="4">Short-chain dehydrogenase/reductase SDR</fullName>
    </submittedName>
</protein>
<dbReference type="Proteomes" id="UP000001558">
    <property type="component" value="Chromosome"/>
</dbReference>
<dbReference type="HOGENOM" id="CLU_010194_1_3_6"/>
<comment type="similarity">
    <text evidence="1">Belongs to the short-chain dehydrogenases/reductases (SDR) family.</text>
</comment>
<name>A3QCJ3_SHELP</name>
<dbReference type="FunFam" id="3.40.50.720:FF:000173">
    <property type="entry name" value="3-oxoacyl-[acyl-carrier protein] reductase"/>
    <property type="match status" value="1"/>
</dbReference>
<dbReference type="PROSITE" id="PS00061">
    <property type="entry name" value="ADH_SHORT"/>
    <property type="match status" value="1"/>
</dbReference>
<gene>
    <name evidence="4" type="ordered locus">Shew_1322</name>
</gene>
<keyword evidence="5" id="KW-1185">Reference proteome</keyword>